<dbReference type="GO" id="GO:0008483">
    <property type="term" value="F:transaminase activity"/>
    <property type="evidence" value="ECO:0007669"/>
    <property type="project" value="InterPro"/>
</dbReference>
<feature type="region of interest" description="Disordered" evidence="8">
    <location>
        <begin position="1233"/>
        <end position="1266"/>
    </location>
</feature>
<feature type="compositionally biased region" description="Basic and acidic residues" evidence="8">
    <location>
        <begin position="1390"/>
        <end position="1403"/>
    </location>
</feature>
<protein>
    <recommendedName>
        <fullName evidence="3">HECT-type E3 ubiquitin transferase</fullName>
        <ecNumber evidence="3">2.3.2.26</ecNumber>
    </recommendedName>
</protein>
<evidence type="ECO:0000313" key="10">
    <source>
        <dbReference type="EMBL" id="KAF6761493.1"/>
    </source>
</evidence>
<feature type="compositionally biased region" description="Basic residues" evidence="8">
    <location>
        <begin position="539"/>
        <end position="549"/>
    </location>
</feature>
<dbReference type="InterPro" id="IPR015424">
    <property type="entry name" value="PyrdxlP-dep_Trfase"/>
</dbReference>
<dbReference type="GO" id="GO:0030170">
    <property type="term" value="F:pyridoxal phosphate binding"/>
    <property type="evidence" value="ECO:0007669"/>
    <property type="project" value="InterPro"/>
</dbReference>
<organism evidence="10 11">
    <name type="scientific">Ephemerocybe angulata</name>
    <dbReference type="NCBI Taxonomy" id="980116"/>
    <lineage>
        <taxon>Eukaryota</taxon>
        <taxon>Fungi</taxon>
        <taxon>Dikarya</taxon>
        <taxon>Basidiomycota</taxon>
        <taxon>Agaricomycotina</taxon>
        <taxon>Agaricomycetes</taxon>
        <taxon>Agaricomycetidae</taxon>
        <taxon>Agaricales</taxon>
        <taxon>Agaricineae</taxon>
        <taxon>Psathyrellaceae</taxon>
        <taxon>Ephemerocybe</taxon>
    </lineage>
</organism>
<evidence type="ECO:0000256" key="1">
    <source>
        <dbReference type="ARBA" id="ARBA00000885"/>
    </source>
</evidence>
<dbReference type="OrthoDB" id="423283at2759"/>
<dbReference type="InterPro" id="IPR015421">
    <property type="entry name" value="PyrdxlP-dep_Trfase_major"/>
</dbReference>
<feature type="active site" description="Glycyl thioester intermediate" evidence="7">
    <location>
        <position position="2396"/>
    </location>
</feature>
<dbReference type="GO" id="GO:0000209">
    <property type="term" value="P:protein polyubiquitination"/>
    <property type="evidence" value="ECO:0007669"/>
    <property type="project" value="TreeGrafter"/>
</dbReference>
<dbReference type="GO" id="GO:0016607">
    <property type="term" value="C:nuclear speck"/>
    <property type="evidence" value="ECO:0007669"/>
    <property type="project" value="TreeGrafter"/>
</dbReference>
<dbReference type="GO" id="GO:0061630">
    <property type="term" value="F:ubiquitin protein ligase activity"/>
    <property type="evidence" value="ECO:0007669"/>
    <property type="project" value="UniProtKB-EC"/>
</dbReference>
<dbReference type="PANTHER" id="PTHR45670">
    <property type="entry name" value="E3 UBIQUITIN-PROTEIN LIGASE TRIP12"/>
    <property type="match status" value="1"/>
</dbReference>
<comment type="similarity">
    <text evidence="2">Belongs to the UPL family. K-HECT subfamily.</text>
</comment>
<dbReference type="SUPFAM" id="SSF48371">
    <property type="entry name" value="ARM repeat"/>
    <property type="match status" value="1"/>
</dbReference>
<dbReference type="Gene3D" id="3.90.1750.10">
    <property type="entry name" value="Hect, E3 ligase catalytic domains"/>
    <property type="match status" value="1"/>
</dbReference>
<comment type="catalytic activity">
    <reaction evidence="1">
        <text>S-ubiquitinyl-[E2 ubiquitin-conjugating enzyme]-L-cysteine + [acceptor protein]-L-lysine = [E2 ubiquitin-conjugating enzyme]-L-cysteine + N(6)-ubiquitinyl-[acceptor protein]-L-lysine.</text>
        <dbReference type="EC" id="2.3.2.26"/>
    </reaction>
</comment>
<dbReference type="Pfam" id="PF00202">
    <property type="entry name" value="Aminotran_3"/>
    <property type="match status" value="1"/>
</dbReference>
<dbReference type="CDD" id="cd00078">
    <property type="entry name" value="HECTc"/>
    <property type="match status" value="1"/>
</dbReference>
<dbReference type="Proteomes" id="UP000521943">
    <property type="component" value="Unassembled WGS sequence"/>
</dbReference>
<feature type="compositionally biased region" description="Pro residues" evidence="8">
    <location>
        <begin position="773"/>
        <end position="782"/>
    </location>
</feature>
<keyword evidence="6" id="KW-0663">Pyridoxal phosphate</keyword>
<dbReference type="InterPro" id="IPR000569">
    <property type="entry name" value="HECT_dom"/>
</dbReference>
<dbReference type="Gene3D" id="3.40.640.10">
    <property type="entry name" value="Type I PLP-dependent aspartate aminotransferase-like (Major domain)"/>
    <property type="match status" value="1"/>
</dbReference>
<dbReference type="InterPro" id="IPR005814">
    <property type="entry name" value="Aminotrans_3"/>
</dbReference>
<feature type="domain" description="HECT" evidence="9">
    <location>
        <begin position="2083"/>
        <end position="2429"/>
    </location>
</feature>
<dbReference type="SUPFAM" id="SSF56204">
    <property type="entry name" value="Hect, E3 ligase catalytic domain"/>
    <property type="match status" value="1"/>
</dbReference>
<dbReference type="CDD" id="cd00610">
    <property type="entry name" value="OAT_like"/>
    <property type="match status" value="1"/>
</dbReference>
<proteinExistence type="inferred from homology"/>
<evidence type="ECO:0000259" key="9">
    <source>
        <dbReference type="PROSITE" id="PS50237"/>
    </source>
</evidence>
<dbReference type="Gene3D" id="3.30.2410.10">
    <property type="entry name" value="Hect, E3 ligase catalytic domain"/>
    <property type="match status" value="1"/>
</dbReference>
<dbReference type="InterPro" id="IPR016024">
    <property type="entry name" value="ARM-type_fold"/>
</dbReference>
<gene>
    <name evidence="10" type="ORF">DFP72DRAFT_1030995</name>
</gene>
<evidence type="ECO:0000256" key="3">
    <source>
        <dbReference type="ARBA" id="ARBA00012485"/>
    </source>
</evidence>
<feature type="compositionally biased region" description="Basic and acidic residues" evidence="8">
    <location>
        <begin position="585"/>
        <end position="602"/>
    </location>
</feature>
<dbReference type="Pfam" id="PF25579">
    <property type="entry name" value="TPR_TRIP12_N"/>
    <property type="match status" value="1"/>
</dbReference>
<evidence type="ECO:0000256" key="6">
    <source>
        <dbReference type="ARBA" id="ARBA00022898"/>
    </source>
</evidence>
<dbReference type="InterPro" id="IPR045322">
    <property type="entry name" value="HECTD1/TRIP12-like"/>
</dbReference>
<keyword evidence="4" id="KW-0808">Transferase</keyword>
<accession>A0A8H6MA19</accession>
<dbReference type="PROSITE" id="PS50237">
    <property type="entry name" value="HECT"/>
    <property type="match status" value="1"/>
</dbReference>
<feature type="compositionally biased region" description="Acidic residues" evidence="8">
    <location>
        <begin position="743"/>
        <end position="759"/>
    </location>
</feature>
<dbReference type="EMBL" id="JACGCI010000009">
    <property type="protein sequence ID" value="KAF6761493.1"/>
    <property type="molecule type" value="Genomic_DNA"/>
</dbReference>
<dbReference type="EC" id="2.3.2.26" evidence="3"/>
<evidence type="ECO:0000256" key="7">
    <source>
        <dbReference type="PROSITE-ProRule" id="PRU00104"/>
    </source>
</evidence>
<feature type="region of interest" description="Disordered" evidence="8">
    <location>
        <begin position="1676"/>
        <end position="1750"/>
    </location>
</feature>
<feature type="region of interest" description="Disordered" evidence="8">
    <location>
        <begin position="1390"/>
        <end position="1412"/>
    </location>
</feature>
<dbReference type="InterPro" id="IPR015422">
    <property type="entry name" value="PyrdxlP-dep_Trfase_small"/>
</dbReference>
<dbReference type="PANTHER" id="PTHR45670:SF1">
    <property type="entry name" value="E3 UBIQUITIN-PROTEIN LIGASE HECTD1"/>
    <property type="match status" value="1"/>
</dbReference>
<dbReference type="InterPro" id="IPR035983">
    <property type="entry name" value="Hect_E3_ubiquitin_ligase"/>
</dbReference>
<dbReference type="Gene3D" id="3.90.1150.10">
    <property type="entry name" value="Aspartate Aminotransferase, domain 1"/>
    <property type="match status" value="1"/>
</dbReference>
<feature type="region of interest" description="Disordered" evidence="8">
    <location>
        <begin position="862"/>
        <end position="883"/>
    </location>
</feature>
<dbReference type="SMART" id="SM00119">
    <property type="entry name" value="HECTc"/>
    <property type="match status" value="1"/>
</dbReference>
<dbReference type="InterPro" id="IPR057948">
    <property type="entry name" value="TPR_TRIP12_N"/>
</dbReference>
<dbReference type="InterPro" id="IPR011989">
    <property type="entry name" value="ARM-like"/>
</dbReference>
<evidence type="ECO:0000256" key="4">
    <source>
        <dbReference type="ARBA" id="ARBA00022679"/>
    </source>
</evidence>
<feature type="compositionally biased region" description="Low complexity" evidence="8">
    <location>
        <begin position="676"/>
        <end position="696"/>
    </location>
</feature>
<feature type="compositionally biased region" description="Polar residues" evidence="8">
    <location>
        <begin position="559"/>
        <end position="580"/>
    </location>
</feature>
<keyword evidence="11" id="KW-1185">Reference proteome</keyword>
<feature type="region of interest" description="Disordered" evidence="8">
    <location>
        <begin position="1888"/>
        <end position="1916"/>
    </location>
</feature>
<reference evidence="10 11" key="1">
    <citation type="submission" date="2020-07" db="EMBL/GenBank/DDBJ databases">
        <title>Comparative genomics of pyrophilous fungi reveals a link between fire events and developmental genes.</title>
        <authorList>
            <consortium name="DOE Joint Genome Institute"/>
            <person name="Steindorff A.S."/>
            <person name="Carver A."/>
            <person name="Calhoun S."/>
            <person name="Stillman K."/>
            <person name="Liu H."/>
            <person name="Lipzen A."/>
            <person name="Pangilinan J."/>
            <person name="Labutti K."/>
            <person name="Bruns T.D."/>
            <person name="Grigoriev I.V."/>
        </authorList>
    </citation>
    <scope>NUCLEOTIDE SEQUENCE [LARGE SCALE GENOMIC DNA]</scope>
    <source>
        <strain evidence="10 11">CBS 144469</strain>
    </source>
</reference>
<evidence type="ECO:0000313" key="11">
    <source>
        <dbReference type="Proteomes" id="UP000521943"/>
    </source>
</evidence>
<feature type="compositionally biased region" description="Polar residues" evidence="8">
    <location>
        <begin position="1239"/>
        <end position="1249"/>
    </location>
</feature>
<feature type="region of interest" description="Disordered" evidence="8">
    <location>
        <begin position="1791"/>
        <end position="1819"/>
    </location>
</feature>
<evidence type="ECO:0000256" key="8">
    <source>
        <dbReference type="SAM" id="MobiDB-lite"/>
    </source>
</evidence>
<evidence type="ECO:0000256" key="5">
    <source>
        <dbReference type="ARBA" id="ARBA00022786"/>
    </source>
</evidence>
<feature type="region of interest" description="Disordered" evidence="8">
    <location>
        <begin position="539"/>
        <end position="784"/>
    </location>
</feature>
<feature type="compositionally biased region" description="Acidic residues" evidence="8">
    <location>
        <begin position="869"/>
        <end position="883"/>
    </location>
</feature>
<feature type="compositionally biased region" description="Low complexity" evidence="8">
    <location>
        <begin position="1676"/>
        <end position="1693"/>
    </location>
</feature>
<feature type="compositionally biased region" description="Polar residues" evidence="8">
    <location>
        <begin position="655"/>
        <end position="666"/>
    </location>
</feature>
<feature type="compositionally biased region" description="Acidic residues" evidence="8">
    <location>
        <begin position="699"/>
        <end position="719"/>
    </location>
</feature>
<evidence type="ECO:0000256" key="2">
    <source>
        <dbReference type="ARBA" id="ARBA00006331"/>
    </source>
</evidence>
<dbReference type="Pfam" id="PF00632">
    <property type="entry name" value="HECT"/>
    <property type="match status" value="1"/>
</dbReference>
<feature type="compositionally biased region" description="Polar residues" evidence="8">
    <location>
        <begin position="1708"/>
        <end position="1735"/>
    </location>
</feature>
<comment type="caution">
    <text evidence="10">The sequence shown here is derived from an EMBL/GenBank/DDBJ whole genome shotgun (WGS) entry which is preliminary data.</text>
</comment>
<dbReference type="GO" id="GO:0043161">
    <property type="term" value="P:proteasome-mediated ubiquitin-dependent protein catabolic process"/>
    <property type="evidence" value="ECO:0007669"/>
    <property type="project" value="TreeGrafter"/>
</dbReference>
<dbReference type="Gene3D" id="1.25.10.10">
    <property type="entry name" value="Leucine-rich Repeat Variant"/>
    <property type="match status" value="1"/>
</dbReference>
<dbReference type="SUPFAM" id="SSF53383">
    <property type="entry name" value="PLP-dependent transferases"/>
    <property type="match status" value="1"/>
</dbReference>
<sequence>MRISRNFCRYQILTVHSSQAPTSYHTRMARRPSVHTSRGALDFELVLKRTLRLHHLIPLTIMSALATPNQVQNEPSTTKEPTYILHRTPWQPPVAVSGEGSYIVLEDGTRLLDAVGGAAVACIGNSHPKVIQAIKNQLDAIPYVYNMQLANKPAEALAKKLVDGSDGAFSLVGFASGGSEAMEGVLKLARQYYTEINQPQRTNFIARQLSFHGNTLGTLSLAYHPARRAPYLSLLDEHNFHHVSPAYARRFQGVNETEEEYVERLRQELEDKFIALGPDTVIGFVAETVVGATTGVVAAPKGYFRAMKSVCVKYGALFILDEVMSGMGRMGTLHAWQSLGDGAAPDLQAVAKGLGGGYASIGAVLISPKVADGINAQSGLWKHGHTYQGNPLACAAALAVQEIIEEEKLLENIRVQGAYLGDLLKERLTGPNSLAAPFTFDIRGAGGFWGVEFDFEQAPASLDFRGQSFGIAVQAKALLNGLVIMGFSGGSSLDGLKGDHIILAPAYNIKKEEVENIVDLLVRSVEEVLRDSGLYTRVKSAKQKSSSKSKGKEPEATATDDQPTTELPISHNTRAATSSSKVKRPRDNTTAKGKGRETHQESSTRSNKRTTRNTVPVATALTINEPTPDLKGKKRAAPDPEEEDVLGPSTKRSRTSAYSLRSSTHSAAMPPRKTRGSSSTKSKAALKSKIAAASSSHLEDDDIEMRDGDYHEEDDSDFDDAGHTHGSSGLDEENEVKRAEGDDNHDDVDEDDDDGDDDEMHANPHSGTSGNTQPPPMPPPPAGIDEAAAMAIFGDYRQFGSYMMSLSSRLKTMLTNIKSTADPTTRLLTLQELSELLSISTEDTLAGSFPVESFVRELVRILGGKGNSEEEDDDGDDDGGEHDEDAQLAAALAMSTGGQYQGDENPEAQVLACRCLANLMEALPGVAHTVVYHGAIPVLCSKLIEISYIDLAEQTLSTLEKISEEFPSAIVREGGLAALLNYLDFFSIAVQRTALQAAANCCRGVSSEHFPMIREVWPIIRNCLSYSDQRLVEFACLCVIRVIDSYHRASTENLESLVDTPLIRAVNHLLLPAGGSPVVASNTYTLLLRALATSARASPMIALALLEADVVDTLYQILTGVLPSATNSGNEQGDGIGGQGLGGGLADMTVMENLAHRPKDQVEEALSLVSELLPPLPKDGVFDHKAYTEKSLARLVKAKAKAERAAARQSNQGTGTSTPVVEAVPVAVPADLEGRATPVESQTQDSIVQESDDTTPAPPQTQPPVDRAELLRANSEVVGRFMTLLIPILVDVYAASVIIAVRVKTLNGLLKAVSFLDAEGIQKVLKFVPIATFASSILSSRDHPSLVIGALQLVDLLLSKAATVYQPAFRREGVFHEVESLAARALIQSKSKDKGKEGEKEGEPSSEAALPTPAAVANLPGLKKLSSLSLDPEDAITLRSRVIQFKYLAAEQQVEGDSSFTQLRGLVEKISAPTASETELSEALWELAQLFASPRTSVSSFELLQSGVVDGLLQFGTDEGRLVGIKKRKELLLDAFSGKKGNGFVQGQSPFSVLVKKLQESLTRMESFNVTTVSQNTDDSKRTSPSLLARQLRLRLIAEPDTDIPRNLHNIAVSIHAIATFQALHDYLRPRVAGLLGGNSRLSGMFAALAASAGYPNSASSRAALEDALHAARTGAAPSASAAGESASTSGGPARRRSQRLSAKNAAVPSTDNGSNDAEAGSVSTSGPLSGSIAGQSADDPLGSDMLDSEMHADFSDDDLDAEVYDDEDEDLDDPDVSISDKTVTLSVAEDGSKVEAQTPDGTRVATPSIANKDSRGPASRASYAAALKAKPTDWHLQFSMDDHVLPLDTTIYGAIHQHEMRKKTGATPLNMIWQGIYTIKFKKVSGPAPSAESRAEGSDAIPKRSPSPSLSSLPGDAAPSKILRLLRVLSQLNTLESERSAFGIDRRSLPDSAFVNNKLTAKLTRQLEEPMIVASSCLPDWALDLPQHFPFLFPFATRYNFLQSTSFGYARLILKWQNQQTRGQDSSRRDDGIGFLGRLQRQKVRISRKHILESAVKVFELYGSSSSVLEVEYFEEVGTGLGPTLEFYSLVSKEFARKDLKIWRDHDASGPDVYVSHPTGLYPAPVSREDIINDGGQKRTHILRVIGQFVAKAMLDSRIIDLSFNKVFLKIVLGEEVPVTIATLKLVDLELAKSLIKLQNIASDSAEEPTDKLSRKIAAIEKVQVEDLALDFTIPGYDIELRPGGRDIAVTSENVHEYIEEVLEAIIGKGVQVQAKAFREGFSKVFPVTDLRAFTADELVMLFGNSEEDWSVETLSESIKADHGFNGESRSIRYLIEIMSEFDGPTRRAYLQFITGSPKLPIGGFKGLNPGLTVVRKPHEAPLAADDYLPSVMTCVNYLKLPEYSSKEVMREKLRVAVQEGVGSFHLS</sequence>
<name>A0A8H6MA19_9AGAR</name>
<keyword evidence="5 7" id="KW-0833">Ubl conjugation pathway</keyword>